<organism evidence="1">
    <name type="scientific">Rhizophora mucronata</name>
    <name type="common">Asiatic mangrove</name>
    <dbReference type="NCBI Taxonomy" id="61149"/>
    <lineage>
        <taxon>Eukaryota</taxon>
        <taxon>Viridiplantae</taxon>
        <taxon>Streptophyta</taxon>
        <taxon>Embryophyta</taxon>
        <taxon>Tracheophyta</taxon>
        <taxon>Spermatophyta</taxon>
        <taxon>Magnoliopsida</taxon>
        <taxon>eudicotyledons</taxon>
        <taxon>Gunneridae</taxon>
        <taxon>Pentapetalae</taxon>
        <taxon>rosids</taxon>
        <taxon>fabids</taxon>
        <taxon>Malpighiales</taxon>
        <taxon>Rhizophoraceae</taxon>
        <taxon>Rhizophora</taxon>
    </lineage>
</organism>
<dbReference type="AlphaFoldDB" id="A0A2P2N786"/>
<reference evidence="1" key="1">
    <citation type="submission" date="2018-02" db="EMBL/GenBank/DDBJ databases">
        <title>Rhizophora mucronata_Transcriptome.</title>
        <authorList>
            <person name="Meera S.P."/>
            <person name="Sreeshan A."/>
            <person name="Augustine A."/>
        </authorList>
    </citation>
    <scope>NUCLEOTIDE SEQUENCE</scope>
    <source>
        <tissue evidence="1">Leaf</tissue>
    </source>
</reference>
<sequence>MKCRSHFIHSLKHNEEGKFTFSTVFLPSFRM</sequence>
<accession>A0A2P2N786</accession>
<protein>
    <submittedName>
        <fullName evidence="1">Uncharacterized protein</fullName>
    </submittedName>
</protein>
<proteinExistence type="predicted"/>
<evidence type="ECO:0000313" key="1">
    <source>
        <dbReference type="EMBL" id="MBX38266.1"/>
    </source>
</evidence>
<name>A0A2P2N786_RHIMU</name>
<dbReference type="EMBL" id="GGEC01057782">
    <property type="protein sequence ID" value="MBX38266.1"/>
    <property type="molecule type" value="Transcribed_RNA"/>
</dbReference>